<evidence type="ECO:0000256" key="3">
    <source>
        <dbReference type="ARBA" id="ARBA00022670"/>
    </source>
</evidence>
<dbReference type="AlphaFoldDB" id="A0AAU9TH95"/>
<keyword evidence="5" id="KW-0378">Hydrolase</keyword>
<evidence type="ECO:0000256" key="5">
    <source>
        <dbReference type="ARBA" id="ARBA00022801"/>
    </source>
</evidence>
<dbReference type="GO" id="GO:0004185">
    <property type="term" value="F:serine-type carboxypeptidase activity"/>
    <property type="evidence" value="ECO:0007669"/>
    <property type="project" value="InterPro"/>
</dbReference>
<evidence type="ECO:0000256" key="6">
    <source>
        <dbReference type="ARBA" id="ARBA00023180"/>
    </source>
</evidence>
<accession>A0AAU9TH95</accession>
<dbReference type="GO" id="GO:0006508">
    <property type="term" value="P:proteolysis"/>
    <property type="evidence" value="ECO:0007669"/>
    <property type="project" value="UniProtKB-KW"/>
</dbReference>
<feature type="chain" id="PRO_5043874501" description="Serine carboxypeptidase" evidence="8">
    <location>
        <begin position="25"/>
        <end position="625"/>
    </location>
</feature>
<feature type="region of interest" description="Disordered" evidence="7">
    <location>
        <begin position="60"/>
        <end position="101"/>
    </location>
</feature>
<keyword evidence="6" id="KW-0325">Glycoprotein</keyword>
<dbReference type="Pfam" id="PF00450">
    <property type="entry name" value="Peptidase_S10"/>
    <property type="match status" value="1"/>
</dbReference>
<protein>
    <recommendedName>
        <fullName evidence="11">Serine carboxypeptidase</fullName>
    </recommendedName>
</protein>
<feature type="compositionally biased region" description="Acidic residues" evidence="7">
    <location>
        <begin position="73"/>
        <end position="92"/>
    </location>
</feature>
<organism evidence="9 10">
    <name type="scientific">Euphydryas editha</name>
    <name type="common">Edith's checkerspot</name>
    <dbReference type="NCBI Taxonomy" id="104508"/>
    <lineage>
        <taxon>Eukaryota</taxon>
        <taxon>Metazoa</taxon>
        <taxon>Ecdysozoa</taxon>
        <taxon>Arthropoda</taxon>
        <taxon>Hexapoda</taxon>
        <taxon>Insecta</taxon>
        <taxon>Pterygota</taxon>
        <taxon>Neoptera</taxon>
        <taxon>Endopterygota</taxon>
        <taxon>Lepidoptera</taxon>
        <taxon>Glossata</taxon>
        <taxon>Ditrysia</taxon>
        <taxon>Papilionoidea</taxon>
        <taxon>Nymphalidae</taxon>
        <taxon>Nymphalinae</taxon>
        <taxon>Euphydryas</taxon>
    </lineage>
</organism>
<reference evidence="9" key="1">
    <citation type="submission" date="2022-03" db="EMBL/GenBank/DDBJ databases">
        <authorList>
            <person name="Tunstrom K."/>
        </authorList>
    </citation>
    <scope>NUCLEOTIDE SEQUENCE</scope>
</reference>
<dbReference type="EMBL" id="CAKOGL010000004">
    <property type="protein sequence ID" value="CAH2085503.1"/>
    <property type="molecule type" value="Genomic_DNA"/>
</dbReference>
<evidence type="ECO:0000256" key="8">
    <source>
        <dbReference type="SAM" id="SignalP"/>
    </source>
</evidence>
<sequence length="625" mass="71733">MLEFTKYFTTGLILIISYAVQIEAVTVNPMCPTNKIAPHRRVTRLEYSQPRTFGEFYNLLKPDNSPSNLQEEPQQDDPDDCGDIEDYDENDLSSDTPQSIRRQGYKNNRFYGLFNPFNQNPFGFNNNVYRPTMPPRRSTRPPEGGYFGGNAYRPPAVLEPTDYLKPVHEGGYEPHMTYRPGLVGAPIGHVIGLPQVKPTRHYLETTQKKLNNANHNYVHTKQNPYLEALRNKPWKSIQKYVEVRPGAHLFYWLYYADGTIVEADRKPLIIWIQGGPGLAATALANFAEIGPLTMDMRPRNHTWVNGRNLLLIDHPVGTGFSYAESKSLLVKTDKDAAKDLLRVIKEFLKTHKEFRKTPTYLFGQSYGGKLCPRLGYYLHTAIRNKRLKMNFRGIGIGSGWVDPKQSTLVQPDYLYHMGIIDVSTYTKTMKIAKKMSYLIEKKEYATAEKLDDTMFNVLNVEAGMEINFNNINQPNPYNDLDDLKIKVNKYVKPTLLEVNQTFVWNYISDEVFNSLRESFLVPSTKYLETLLNHTNLKIAVYNGNLDIVTPLAGATNWVHALKWHGTRELLNAERKPIRGIKNGFFKVAKQLSYWTVFGSGHWVPEDNPVAMEHILEYMMEQSPQN</sequence>
<keyword evidence="10" id="KW-1185">Reference proteome</keyword>
<dbReference type="PANTHER" id="PTHR11802:SF3">
    <property type="entry name" value="RETINOID-INDUCIBLE SERINE CARBOXYPEPTIDASE"/>
    <property type="match status" value="1"/>
</dbReference>
<evidence type="ECO:0000313" key="10">
    <source>
        <dbReference type="Proteomes" id="UP001153954"/>
    </source>
</evidence>
<dbReference type="PRINTS" id="PR00724">
    <property type="entry name" value="CRBOXYPTASEC"/>
</dbReference>
<name>A0AAU9TH95_EUPED</name>
<keyword evidence="2" id="KW-0121">Carboxypeptidase</keyword>
<dbReference type="Proteomes" id="UP001153954">
    <property type="component" value="Unassembled WGS sequence"/>
</dbReference>
<dbReference type="InterPro" id="IPR001563">
    <property type="entry name" value="Peptidase_S10"/>
</dbReference>
<evidence type="ECO:0000256" key="4">
    <source>
        <dbReference type="ARBA" id="ARBA00022729"/>
    </source>
</evidence>
<proteinExistence type="inferred from homology"/>
<evidence type="ECO:0000256" key="2">
    <source>
        <dbReference type="ARBA" id="ARBA00022645"/>
    </source>
</evidence>
<evidence type="ECO:0000313" key="9">
    <source>
        <dbReference type="EMBL" id="CAH2085503.1"/>
    </source>
</evidence>
<evidence type="ECO:0000256" key="7">
    <source>
        <dbReference type="SAM" id="MobiDB-lite"/>
    </source>
</evidence>
<dbReference type="SUPFAM" id="SSF53474">
    <property type="entry name" value="alpha/beta-Hydrolases"/>
    <property type="match status" value="1"/>
</dbReference>
<dbReference type="InterPro" id="IPR029058">
    <property type="entry name" value="AB_hydrolase_fold"/>
</dbReference>
<comment type="similarity">
    <text evidence="1">Belongs to the peptidase S10 family.</text>
</comment>
<comment type="caution">
    <text evidence="9">The sequence shown here is derived from an EMBL/GenBank/DDBJ whole genome shotgun (WGS) entry which is preliminary data.</text>
</comment>
<dbReference type="Gene3D" id="3.40.50.1820">
    <property type="entry name" value="alpha/beta hydrolase"/>
    <property type="match status" value="1"/>
</dbReference>
<evidence type="ECO:0008006" key="11">
    <source>
        <dbReference type="Google" id="ProtNLM"/>
    </source>
</evidence>
<gene>
    <name evidence="9" type="ORF">EEDITHA_LOCUS1971</name>
</gene>
<dbReference type="PANTHER" id="PTHR11802">
    <property type="entry name" value="SERINE PROTEASE FAMILY S10 SERINE CARBOXYPEPTIDASE"/>
    <property type="match status" value="1"/>
</dbReference>
<feature type="signal peptide" evidence="8">
    <location>
        <begin position="1"/>
        <end position="24"/>
    </location>
</feature>
<keyword evidence="4 8" id="KW-0732">Signal</keyword>
<evidence type="ECO:0000256" key="1">
    <source>
        <dbReference type="ARBA" id="ARBA00009431"/>
    </source>
</evidence>
<keyword evidence="3" id="KW-0645">Protease</keyword>